<dbReference type="InterPro" id="IPR013783">
    <property type="entry name" value="Ig-like_fold"/>
</dbReference>
<dbReference type="InterPro" id="IPR050380">
    <property type="entry name" value="Immune_Resp_Modulators"/>
</dbReference>
<dbReference type="EMBL" id="JAINUG010000287">
    <property type="protein sequence ID" value="KAJ8383726.1"/>
    <property type="molecule type" value="Genomic_DNA"/>
</dbReference>
<dbReference type="CDD" id="cd05768">
    <property type="entry name" value="IgC1_CH3_IgAGD_CH4_IgAEM"/>
    <property type="match status" value="1"/>
</dbReference>
<sequence>MIVSTGTQVTVDSGEQTLPTVFPLLGCGPVTGGYVTVGCMATGFMPDMLTFTWASKAGAVVSDIIQYPSVKSGSKYTVISQAKVTAADWGADKSLQCTAEHPAGKVEAPLVMPPKHEQPAHVYLMTPSPEEQKNNKTATFACFASKFAPRKHSFTWLRNDKEISEGVTTLPEVKQNGEKEVYSATSFLHLNDSQWRDAETSVSCEFKHKFAVKKTAVYSQGCLPDNPVIVTIIPPSNEDLFLNSRVTLSCKITGDLSGIESVVWKKEDNTELVSTHEVEGNSDVYKLQISNEDWANGTMFTCTVQHSDSAIPIKKHYRRENGGKQQPPSVFILAPAEQPSKHMVTLTCYAKEFYPKEVLISWLADDEPVTTDFQTTEVVKTGNTYSVYSEFPITAGDWESGIVYSCVVHHEAANKLMRTIVRTIDSQSKKPTTVSLNLGLNQDCKV</sequence>
<dbReference type="InterPro" id="IPR003597">
    <property type="entry name" value="Ig_C1-set"/>
</dbReference>
<evidence type="ECO:0000313" key="3">
    <source>
        <dbReference type="EMBL" id="KAJ8383726.1"/>
    </source>
</evidence>
<dbReference type="CDD" id="cd21819">
    <property type="entry name" value="IgC1_CH1_IgM"/>
    <property type="match status" value="1"/>
</dbReference>
<dbReference type="InterPro" id="IPR036179">
    <property type="entry name" value="Ig-like_dom_sf"/>
</dbReference>
<accession>A0AAD7W4B0</accession>
<keyword evidence="4" id="KW-1185">Reference proteome</keyword>
<dbReference type="PROSITE" id="PS00290">
    <property type="entry name" value="IG_MHC"/>
    <property type="match status" value="2"/>
</dbReference>
<feature type="domain" description="Ig-like" evidence="2">
    <location>
        <begin position="227"/>
        <end position="318"/>
    </location>
</feature>
<dbReference type="AlphaFoldDB" id="A0AAD7W4B0"/>
<name>A0AAD7W4B0_9TELE</name>
<feature type="domain" description="Ig-like" evidence="2">
    <location>
        <begin position="119"/>
        <end position="219"/>
    </location>
</feature>
<comment type="caution">
    <text evidence="3">The sequence shown here is derived from an EMBL/GenBank/DDBJ whole genome shotgun (WGS) entry which is preliminary data.</text>
</comment>
<dbReference type="Gene3D" id="2.60.40.10">
    <property type="entry name" value="Immunoglobulins"/>
    <property type="match status" value="4"/>
</dbReference>
<dbReference type="PANTHER" id="PTHR23411">
    <property type="entry name" value="TAPASIN"/>
    <property type="match status" value="1"/>
</dbReference>
<dbReference type="Pfam" id="PF00047">
    <property type="entry name" value="ig"/>
    <property type="match status" value="1"/>
</dbReference>
<keyword evidence="1" id="KW-0393">Immunoglobulin domain</keyword>
<reference evidence="3" key="1">
    <citation type="journal article" date="2023" name="Science">
        <title>Genome structures resolve the early diversification of teleost fishes.</title>
        <authorList>
            <person name="Parey E."/>
            <person name="Louis A."/>
            <person name="Montfort J."/>
            <person name="Bouchez O."/>
            <person name="Roques C."/>
            <person name="Iampietro C."/>
            <person name="Lluch J."/>
            <person name="Castinel A."/>
            <person name="Donnadieu C."/>
            <person name="Desvignes T."/>
            <person name="Floi Bucao C."/>
            <person name="Jouanno E."/>
            <person name="Wen M."/>
            <person name="Mejri S."/>
            <person name="Dirks R."/>
            <person name="Jansen H."/>
            <person name="Henkel C."/>
            <person name="Chen W.J."/>
            <person name="Zahm M."/>
            <person name="Cabau C."/>
            <person name="Klopp C."/>
            <person name="Thompson A.W."/>
            <person name="Robinson-Rechavi M."/>
            <person name="Braasch I."/>
            <person name="Lecointre G."/>
            <person name="Bobe J."/>
            <person name="Postlethwait J.H."/>
            <person name="Berthelot C."/>
            <person name="Roest Crollius H."/>
            <person name="Guiguen Y."/>
        </authorList>
    </citation>
    <scope>NUCLEOTIDE SEQUENCE</scope>
    <source>
        <strain evidence="3">NC1722</strain>
    </source>
</reference>
<gene>
    <name evidence="3" type="ORF">AAFF_G00215680</name>
</gene>
<dbReference type="PROSITE" id="PS50835">
    <property type="entry name" value="IG_LIKE"/>
    <property type="match status" value="4"/>
</dbReference>
<proteinExistence type="predicted"/>
<feature type="domain" description="Ig-like" evidence="2">
    <location>
        <begin position="19"/>
        <end position="111"/>
    </location>
</feature>
<protein>
    <recommendedName>
        <fullName evidence="2">Ig-like domain-containing protein</fullName>
    </recommendedName>
</protein>
<dbReference type="InterPro" id="IPR013151">
    <property type="entry name" value="Immunoglobulin_dom"/>
</dbReference>
<dbReference type="SUPFAM" id="SSF48726">
    <property type="entry name" value="Immunoglobulin"/>
    <property type="match status" value="4"/>
</dbReference>
<evidence type="ECO:0000256" key="1">
    <source>
        <dbReference type="ARBA" id="ARBA00023319"/>
    </source>
</evidence>
<organism evidence="3 4">
    <name type="scientific">Aldrovandia affinis</name>
    <dbReference type="NCBI Taxonomy" id="143900"/>
    <lineage>
        <taxon>Eukaryota</taxon>
        <taxon>Metazoa</taxon>
        <taxon>Chordata</taxon>
        <taxon>Craniata</taxon>
        <taxon>Vertebrata</taxon>
        <taxon>Euteleostomi</taxon>
        <taxon>Actinopterygii</taxon>
        <taxon>Neopterygii</taxon>
        <taxon>Teleostei</taxon>
        <taxon>Notacanthiformes</taxon>
        <taxon>Halosauridae</taxon>
        <taxon>Aldrovandia</taxon>
    </lineage>
</organism>
<dbReference type="SMART" id="SM00407">
    <property type="entry name" value="IGc1"/>
    <property type="match status" value="3"/>
</dbReference>
<evidence type="ECO:0000313" key="4">
    <source>
        <dbReference type="Proteomes" id="UP001221898"/>
    </source>
</evidence>
<evidence type="ECO:0000259" key="2">
    <source>
        <dbReference type="PROSITE" id="PS50835"/>
    </source>
</evidence>
<dbReference type="InterPro" id="IPR003006">
    <property type="entry name" value="Ig/MHC_CS"/>
</dbReference>
<dbReference type="Pfam" id="PF07654">
    <property type="entry name" value="C1-set"/>
    <property type="match status" value="3"/>
</dbReference>
<dbReference type="InterPro" id="IPR007110">
    <property type="entry name" value="Ig-like_dom"/>
</dbReference>
<dbReference type="Proteomes" id="UP001221898">
    <property type="component" value="Unassembled WGS sequence"/>
</dbReference>
<feature type="domain" description="Ig-like" evidence="2">
    <location>
        <begin position="328"/>
        <end position="421"/>
    </location>
</feature>
<dbReference type="FunFam" id="2.60.40.10:FF:000463">
    <property type="entry name" value="Immunoglobulin heavy constant gamma 1"/>
    <property type="match status" value="1"/>
</dbReference>